<dbReference type="Gene3D" id="3.20.20.70">
    <property type="entry name" value="Aldolase class I"/>
    <property type="match status" value="1"/>
</dbReference>
<protein>
    <submittedName>
        <fullName evidence="7">NADPH dehydrogenase NamA</fullName>
    </submittedName>
</protein>
<dbReference type="PANTHER" id="PTHR43303:SF4">
    <property type="entry name" value="NADPH DEHYDROGENASE C23G7.10C-RELATED"/>
    <property type="match status" value="1"/>
</dbReference>
<evidence type="ECO:0000259" key="6">
    <source>
        <dbReference type="Pfam" id="PF00724"/>
    </source>
</evidence>
<dbReference type="SUPFAM" id="SSF51395">
    <property type="entry name" value="FMN-linked oxidoreductases"/>
    <property type="match status" value="1"/>
</dbReference>
<dbReference type="InterPro" id="IPR013785">
    <property type="entry name" value="Aldolase_TIM"/>
</dbReference>
<keyword evidence="3" id="KW-0288">FMN</keyword>
<evidence type="ECO:0000256" key="4">
    <source>
        <dbReference type="ARBA" id="ARBA00022857"/>
    </source>
</evidence>
<evidence type="ECO:0000313" key="8">
    <source>
        <dbReference type="Proteomes" id="UP000240912"/>
    </source>
</evidence>
<dbReference type="GO" id="GO:0003959">
    <property type="term" value="F:NADPH dehydrogenase activity"/>
    <property type="evidence" value="ECO:0007669"/>
    <property type="project" value="InterPro"/>
</dbReference>
<dbReference type="GO" id="GO:0010181">
    <property type="term" value="F:FMN binding"/>
    <property type="evidence" value="ECO:0007669"/>
    <property type="project" value="InterPro"/>
</dbReference>
<dbReference type="OrthoDB" id="9772736at2"/>
<dbReference type="PANTHER" id="PTHR43303">
    <property type="entry name" value="NADPH DEHYDROGENASE C23G7.10C-RELATED"/>
    <property type="match status" value="1"/>
</dbReference>
<reference evidence="7 8" key="1">
    <citation type="submission" date="2018-03" db="EMBL/GenBank/DDBJ databases">
        <authorList>
            <person name="Keele B.F."/>
        </authorList>
    </citation>
    <scope>NUCLEOTIDE SEQUENCE [LARGE SCALE GENOMIC DNA]</scope>
    <source>
        <strain evidence="7 8">YL28-9</strain>
    </source>
</reference>
<dbReference type="CDD" id="cd02932">
    <property type="entry name" value="OYE_YqiM_FMN"/>
    <property type="match status" value="1"/>
</dbReference>
<dbReference type="EMBL" id="PYLS01000001">
    <property type="protein sequence ID" value="PST84849.1"/>
    <property type="molecule type" value="Genomic_DNA"/>
</dbReference>
<dbReference type="AlphaFoldDB" id="A0A2T3HQZ4"/>
<dbReference type="InterPro" id="IPR001155">
    <property type="entry name" value="OxRdtase_FMN_N"/>
</dbReference>
<dbReference type="Proteomes" id="UP000240912">
    <property type="component" value="Unassembled WGS sequence"/>
</dbReference>
<keyword evidence="2" id="KW-0285">Flavoprotein</keyword>
<evidence type="ECO:0000256" key="3">
    <source>
        <dbReference type="ARBA" id="ARBA00022643"/>
    </source>
</evidence>
<dbReference type="Pfam" id="PF00724">
    <property type="entry name" value="Oxidored_FMN"/>
    <property type="match status" value="1"/>
</dbReference>
<gene>
    <name evidence="7" type="ORF">C7T94_01610</name>
</gene>
<keyword evidence="4" id="KW-0521">NADP</keyword>
<name>A0A2T3HQZ4_9SPHI</name>
<evidence type="ECO:0000256" key="5">
    <source>
        <dbReference type="ARBA" id="ARBA00023002"/>
    </source>
</evidence>
<evidence type="ECO:0000313" key="7">
    <source>
        <dbReference type="EMBL" id="PST84849.1"/>
    </source>
</evidence>
<dbReference type="RefSeq" id="WP_107213019.1">
    <property type="nucleotide sequence ID" value="NZ_KZ686268.1"/>
</dbReference>
<keyword evidence="8" id="KW-1185">Reference proteome</keyword>
<dbReference type="NCBIfam" id="NF010047">
    <property type="entry name" value="PRK13523.1"/>
    <property type="match status" value="1"/>
</dbReference>
<dbReference type="GO" id="GO:0050661">
    <property type="term" value="F:NADP binding"/>
    <property type="evidence" value="ECO:0007669"/>
    <property type="project" value="InterPro"/>
</dbReference>
<proteinExistence type="predicted"/>
<keyword evidence="5" id="KW-0560">Oxidoreductase</keyword>
<organism evidence="7 8">
    <name type="scientific">Pedobacter yulinensis</name>
    <dbReference type="NCBI Taxonomy" id="2126353"/>
    <lineage>
        <taxon>Bacteria</taxon>
        <taxon>Pseudomonadati</taxon>
        <taxon>Bacteroidota</taxon>
        <taxon>Sphingobacteriia</taxon>
        <taxon>Sphingobacteriales</taxon>
        <taxon>Sphingobacteriaceae</taxon>
        <taxon>Pedobacter</taxon>
    </lineage>
</organism>
<comment type="cofactor">
    <cofactor evidence="1">
        <name>FMN</name>
        <dbReference type="ChEBI" id="CHEBI:58210"/>
    </cofactor>
</comment>
<accession>A0A2T3HQZ4</accession>
<evidence type="ECO:0000256" key="2">
    <source>
        <dbReference type="ARBA" id="ARBA00022630"/>
    </source>
</evidence>
<feature type="domain" description="NADH:flavin oxidoreductase/NADH oxidase N-terminal" evidence="6">
    <location>
        <begin position="10"/>
        <end position="346"/>
    </location>
</feature>
<comment type="caution">
    <text evidence="7">The sequence shown here is derived from an EMBL/GenBank/DDBJ whole genome shotgun (WGS) entry which is preliminary data.</text>
</comment>
<dbReference type="InterPro" id="IPR044152">
    <property type="entry name" value="YqjM-like"/>
</dbReference>
<sequence length="361" mass="39531">MEPGRTNNVQLFSPFTLRALTFKNRMVMSPMCQYSAVDGFANNWHLVHLGSRAVGGAALIMQEATAVSPEGRISAGDLGIWKDEHIEKFREICTFINDQGSVAGIQLAHAGRKASFMPPWEGDEQVMSGPGSWQTVAPSPLPFKPQHKTPVELDDQEIARITTDFVRAAERALAAGFRVIEIHAAHGYLVHQFLSPLSNLRKDAYGGSFENRTRFLLQIVHAVRQVWPEGLPLFVRISATDWTTGGWDLEQSVELAKLLRETGTDLVDVSSGGNVPDAVIPAGPGYQVDFAAAVRQQSGMATGAVGIITSAGQAEEILVSGRADLVFMGREMLRNPYFPLHAAKELGVETPWPDQYLRAKR</sequence>
<evidence type="ECO:0000256" key="1">
    <source>
        <dbReference type="ARBA" id="ARBA00001917"/>
    </source>
</evidence>